<dbReference type="EMBL" id="JAAMPC010000013">
    <property type="protein sequence ID" value="KAG2268812.1"/>
    <property type="molecule type" value="Genomic_DNA"/>
</dbReference>
<evidence type="ECO:0000313" key="1">
    <source>
        <dbReference type="EMBL" id="KAG2268812.1"/>
    </source>
</evidence>
<dbReference type="OrthoDB" id="1604062at2759"/>
<protein>
    <submittedName>
        <fullName evidence="1">Uncharacterized protein</fullName>
    </submittedName>
</protein>
<reference evidence="1 2" key="1">
    <citation type="submission" date="2020-02" db="EMBL/GenBank/DDBJ databases">
        <authorList>
            <person name="Ma Q."/>
            <person name="Huang Y."/>
            <person name="Song X."/>
            <person name="Pei D."/>
        </authorList>
    </citation>
    <scope>NUCLEOTIDE SEQUENCE [LARGE SCALE GENOMIC DNA]</scope>
    <source>
        <strain evidence="1">Sxm20200214</strain>
        <tissue evidence="1">Leaf</tissue>
    </source>
</reference>
<gene>
    <name evidence="1" type="ORF">Bca52824_063367</name>
</gene>
<evidence type="ECO:0000313" key="2">
    <source>
        <dbReference type="Proteomes" id="UP000886595"/>
    </source>
</evidence>
<organism evidence="1 2">
    <name type="scientific">Brassica carinata</name>
    <name type="common">Ethiopian mustard</name>
    <name type="synonym">Abyssinian cabbage</name>
    <dbReference type="NCBI Taxonomy" id="52824"/>
    <lineage>
        <taxon>Eukaryota</taxon>
        <taxon>Viridiplantae</taxon>
        <taxon>Streptophyta</taxon>
        <taxon>Embryophyta</taxon>
        <taxon>Tracheophyta</taxon>
        <taxon>Spermatophyta</taxon>
        <taxon>Magnoliopsida</taxon>
        <taxon>eudicotyledons</taxon>
        <taxon>Gunneridae</taxon>
        <taxon>Pentapetalae</taxon>
        <taxon>rosids</taxon>
        <taxon>malvids</taxon>
        <taxon>Brassicales</taxon>
        <taxon>Brassicaceae</taxon>
        <taxon>Brassiceae</taxon>
        <taxon>Brassica</taxon>
    </lineage>
</organism>
<name>A0A8X7QGA1_BRACI</name>
<keyword evidence="2" id="KW-1185">Reference proteome</keyword>
<dbReference type="AlphaFoldDB" id="A0A8X7QGA1"/>
<dbReference type="Proteomes" id="UP000886595">
    <property type="component" value="Unassembled WGS sequence"/>
</dbReference>
<comment type="caution">
    <text evidence="1">The sequence shown here is derived from an EMBL/GenBank/DDBJ whole genome shotgun (WGS) entry which is preliminary data.</text>
</comment>
<accession>A0A8X7QGA1</accession>
<proteinExistence type="predicted"/>
<sequence length="163" mass="17953">MVSSYSDYFIKSDADSLKETNVSSSNDSLHLLLCEWLQVSSYASLSYASPLSPAMVVKPLGSEAEAEVMVIAALSHFNEIISYDDESSMTRNFLNVPSSQRSVGIDYSGLSLTSMDGYGLMSNLHNTAECSGHVDMEVTPQEKDVVVGKAHIRRWRKIFSVSR</sequence>